<comment type="subunit">
    <text evidence="3">Monomer.</text>
</comment>
<dbReference type="PANTHER" id="PTHR11306:SF0">
    <property type="entry name" value="PHOSPHATIDYLGLYCEROL_PHOSPHATIDYLINOSITOL TRANSFER PROTEIN"/>
    <property type="match status" value="1"/>
</dbReference>
<comment type="function">
    <text evidence="1">Catalyzes the intermembrane transfer of phosphatidylglycerol and phosphatidylinositol.</text>
</comment>
<evidence type="ECO:0000256" key="6">
    <source>
        <dbReference type="ARBA" id="ARBA00022729"/>
    </source>
</evidence>
<reference evidence="10 11" key="1">
    <citation type="submission" date="2018-06" db="EMBL/GenBank/DDBJ databases">
        <title>Complete Genomes of Monosporascus.</title>
        <authorList>
            <person name="Robinson A.J."/>
            <person name="Natvig D.O."/>
        </authorList>
    </citation>
    <scope>NUCLEOTIDE SEQUENCE [LARGE SCALE GENOMIC DNA]</scope>
    <source>
        <strain evidence="10 11">CBS 609.92</strain>
    </source>
</reference>
<dbReference type="SUPFAM" id="SSF81296">
    <property type="entry name" value="E set domains"/>
    <property type="match status" value="1"/>
</dbReference>
<evidence type="ECO:0000256" key="3">
    <source>
        <dbReference type="ARBA" id="ARBA00011245"/>
    </source>
</evidence>
<name>A0ABY0HIX0_9PEZI</name>
<evidence type="ECO:0000256" key="1">
    <source>
        <dbReference type="ARBA" id="ARBA00002053"/>
    </source>
</evidence>
<dbReference type="Proteomes" id="UP000294003">
    <property type="component" value="Unassembled WGS sequence"/>
</dbReference>
<evidence type="ECO:0000256" key="5">
    <source>
        <dbReference type="ARBA" id="ARBA00022448"/>
    </source>
</evidence>
<keyword evidence="11" id="KW-1185">Reference proteome</keyword>
<feature type="chain" id="PRO_5045384714" description="Phosphatidylglycerol/phosphatidylinositol transfer protein" evidence="8">
    <location>
        <begin position="19"/>
        <end position="190"/>
    </location>
</feature>
<dbReference type="InterPro" id="IPR014756">
    <property type="entry name" value="Ig_E-set"/>
</dbReference>
<sequence>MRFFTACVAALSAGVVSAGSLFDRSQGAVVVDARSWFAESQDPIVGEATKVPGDSPLEFCDSDHSKDIVHIEKVDLLPNPPEAGAELVIRATGTVLETIEDGAYVNLVVKYGLIRLVNTRADLCEQVSNVDLECPIEKGVLSITKAVEIPKEVPPGTYNVHAEVVTKDDKPITCLQATVKFGGSRVMGDL</sequence>
<dbReference type="PANTHER" id="PTHR11306">
    <property type="entry name" value="NIEMANN PICK TYPE C2 PROTEIN NPC2-RELATED"/>
    <property type="match status" value="1"/>
</dbReference>
<evidence type="ECO:0000256" key="2">
    <source>
        <dbReference type="ARBA" id="ARBA00006370"/>
    </source>
</evidence>
<keyword evidence="7" id="KW-0445">Lipid transport</keyword>
<dbReference type="InterPro" id="IPR033917">
    <property type="entry name" value="ML_PG-PI_TP"/>
</dbReference>
<evidence type="ECO:0000313" key="11">
    <source>
        <dbReference type="Proteomes" id="UP000294003"/>
    </source>
</evidence>
<dbReference type="SMART" id="SM00737">
    <property type="entry name" value="ML"/>
    <property type="match status" value="1"/>
</dbReference>
<protein>
    <recommendedName>
        <fullName evidence="4">Phosphatidylglycerol/phosphatidylinositol transfer protein</fullName>
    </recommendedName>
</protein>
<organism evidence="10 11">
    <name type="scientific">Monosporascus cannonballus</name>
    <dbReference type="NCBI Taxonomy" id="155416"/>
    <lineage>
        <taxon>Eukaryota</taxon>
        <taxon>Fungi</taxon>
        <taxon>Dikarya</taxon>
        <taxon>Ascomycota</taxon>
        <taxon>Pezizomycotina</taxon>
        <taxon>Sordariomycetes</taxon>
        <taxon>Xylariomycetidae</taxon>
        <taxon>Xylariales</taxon>
        <taxon>Xylariales incertae sedis</taxon>
        <taxon>Monosporascus</taxon>
    </lineage>
</organism>
<dbReference type="InterPro" id="IPR003172">
    <property type="entry name" value="ML_dom"/>
</dbReference>
<dbReference type="InterPro" id="IPR039670">
    <property type="entry name" value="NPC2-like"/>
</dbReference>
<comment type="caution">
    <text evidence="10">The sequence shown here is derived from an EMBL/GenBank/DDBJ whole genome shotgun (WGS) entry which is preliminary data.</text>
</comment>
<evidence type="ECO:0000259" key="9">
    <source>
        <dbReference type="SMART" id="SM00737"/>
    </source>
</evidence>
<evidence type="ECO:0000313" key="10">
    <source>
        <dbReference type="EMBL" id="RYO92913.1"/>
    </source>
</evidence>
<feature type="signal peptide" evidence="8">
    <location>
        <begin position="1"/>
        <end position="18"/>
    </location>
</feature>
<dbReference type="CDD" id="cd00917">
    <property type="entry name" value="PG-PI_TP"/>
    <property type="match status" value="1"/>
</dbReference>
<keyword evidence="6 8" id="KW-0732">Signal</keyword>
<feature type="domain" description="MD-2-related lipid-recognition" evidence="9">
    <location>
        <begin position="57"/>
        <end position="179"/>
    </location>
</feature>
<proteinExistence type="inferred from homology"/>
<evidence type="ECO:0000256" key="4">
    <source>
        <dbReference type="ARBA" id="ARBA00016056"/>
    </source>
</evidence>
<evidence type="ECO:0000256" key="8">
    <source>
        <dbReference type="SAM" id="SignalP"/>
    </source>
</evidence>
<dbReference type="Pfam" id="PF02221">
    <property type="entry name" value="E1_DerP2_DerF2"/>
    <property type="match status" value="1"/>
</dbReference>
<gene>
    <name evidence="10" type="ORF">DL762_001404</name>
</gene>
<comment type="similarity">
    <text evidence="2">Belongs to the NPC2 family.</text>
</comment>
<accession>A0ABY0HIX0</accession>
<keyword evidence="5" id="KW-0813">Transport</keyword>
<dbReference type="EMBL" id="QJNS01000023">
    <property type="protein sequence ID" value="RYO92913.1"/>
    <property type="molecule type" value="Genomic_DNA"/>
</dbReference>
<evidence type="ECO:0000256" key="7">
    <source>
        <dbReference type="ARBA" id="ARBA00023055"/>
    </source>
</evidence>
<dbReference type="Gene3D" id="2.60.40.770">
    <property type="match status" value="1"/>
</dbReference>